<reference evidence="1" key="1">
    <citation type="journal article" date="2017" name="MSphere">
        <title>A novel Staphylococcus podophage encodes a unique lysin with unusual modular design.</title>
        <authorList>
            <person name="Cater K."/>
            <person name="Sree Dandu V."/>
            <person name="Bari S.M.N."/>
            <person name="Lackey K."/>
            <person name="Everett G.F.K."/>
            <person name="Hatoum-Aslan A."/>
        </authorList>
    </citation>
    <scope>NUCLEOTIDE SEQUENCE [LARGE SCALE GENOMIC DNA]</scope>
</reference>
<evidence type="ECO:0000313" key="1">
    <source>
        <dbReference type="EMBL" id="AQT27824.1"/>
    </source>
</evidence>
<gene>
    <name evidence="1" type="ORF">Andhra_02</name>
</gene>
<organism evidence="1 2">
    <name type="scientific">Staphylococcus phage Andhra</name>
    <dbReference type="NCBI Taxonomy" id="1958907"/>
    <lineage>
        <taxon>Viruses</taxon>
        <taxon>Duplodnaviria</taxon>
        <taxon>Heunggongvirae</taxon>
        <taxon>Uroviricota</taxon>
        <taxon>Caudoviricetes</taxon>
        <taxon>Rountreeviridae</taxon>
        <taxon>Rakietenvirinae</taxon>
        <taxon>Andhravirus</taxon>
        <taxon>Andhravirus andhra</taxon>
    </lineage>
</organism>
<dbReference type="EMBL" id="KY442063">
    <property type="protein sequence ID" value="AQT27824.1"/>
    <property type="molecule type" value="Genomic_DNA"/>
</dbReference>
<name>A0A1S6L1H2_9CAUD</name>
<accession>A0A1S6L1H2</accession>
<dbReference type="Proteomes" id="UP000221609">
    <property type="component" value="Segment"/>
</dbReference>
<protein>
    <submittedName>
        <fullName evidence="1">Uncharacterized protein</fullName>
    </submittedName>
</protein>
<sequence>MNYIDVEIKGFTIYSKNDRHEEYDFFIPKQDYRITKREILQHIPEGHTLLDSKRTSKMITVSYDELLQIQV</sequence>
<keyword evidence="2" id="KW-1185">Reference proteome</keyword>
<evidence type="ECO:0000313" key="2">
    <source>
        <dbReference type="Proteomes" id="UP000221609"/>
    </source>
</evidence>
<proteinExistence type="predicted"/>